<dbReference type="AlphaFoldDB" id="A0A835WC22"/>
<keyword evidence="1" id="KW-0677">Repeat</keyword>
<organism evidence="4 5">
    <name type="scientific">Chlamydomonas incerta</name>
    <dbReference type="NCBI Taxonomy" id="51695"/>
    <lineage>
        <taxon>Eukaryota</taxon>
        <taxon>Viridiplantae</taxon>
        <taxon>Chlorophyta</taxon>
        <taxon>core chlorophytes</taxon>
        <taxon>Chlorophyceae</taxon>
        <taxon>CS clade</taxon>
        <taxon>Chlamydomonadales</taxon>
        <taxon>Chlamydomonadaceae</taxon>
        <taxon>Chlamydomonas</taxon>
    </lineage>
</organism>
<dbReference type="GO" id="GO:0005737">
    <property type="term" value="C:cytoplasm"/>
    <property type="evidence" value="ECO:0007669"/>
    <property type="project" value="TreeGrafter"/>
</dbReference>
<feature type="region of interest" description="Disordered" evidence="3">
    <location>
        <begin position="922"/>
        <end position="967"/>
    </location>
</feature>
<dbReference type="InterPro" id="IPR051631">
    <property type="entry name" value="Ankyrin-KH/SAM_domain"/>
</dbReference>
<gene>
    <name evidence="4" type="ORF">HXX76_001376</name>
</gene>
<evidence type="ECO:0000313" key="5">
    <source>
        <dbReference type="Proteomes" id="UP000650467"/>
    </source>
</evidence>
<feature type="compositionally biased region" description="Low complexity" evidence="3">
    <location>
        <begin position="838"/>
        <end position="849"/>
    </location>
</feature>
<evidence type="ECO:0000256" key="3">
    <source>
        <dbReference type="SAM" id="MobiDB-lite"/>
    </source>
</evidence>
<accession>A0A835WC22</accession>
<name>A0A835WC22_CHLIN</name>
<proteinExistence type="predicted"/>
<evidence type="ECO:0000256" key="1">
    <source>
        <dbReference type="ARBA" id="ARBA00022737"/>
    </source>
</evidence>
<evidence type="ECO:0000256" key="2">
    <source>
        <dbReference type="ARBA" id="ARBA00023043"/>
    </source>
</evidence>
<feature type="compositionally biased region" description="Low complexity" evidence="3">
    <location>
        <begin position="922"/>
        <end position="935"/>
    </location>
</feature>
<dbReference type="PANTHER" id="PTHR23206">
    <property type="entry name" value="MASK PROTEIN"/>
    <property type="match status" value="1"/>
</dbReference>
<dbReference type="EMBL" id="JAEHOC010000002">
    <property type="protein sequence ID" value="KAG2444632.1"/>
    <property type="molecule type" value="Genomic_DNA"/>
</dbReference>
<evidence type="ECO:0000313" key="4">
    <source>
        <dbReference type="EMBL" id="KAG2444632.1"/>
    </source>
</evidence>
<feature type="region of interest" description="Disordered" evidence="3">
    <location>
        <begin position="514"/>
        <end position="541"/>
    </location>
</feature>
<reference evidence="4" key="1">
    <citation type="journal article" date="2020" name="bioRxiv">
        <title>Comparative genomics of Chlamydomonas.</title>
        <authorList>
            <person name="Craig R.J."/>
            <person name="Hasan A.R."/>
            <person name="Ness R.W."/>
            <person name="Keightley P.D."/>
        </authorList>
    </citation>
    <scope>NUCLEOTIDE SEQUENCE</scope>
    <source>
        <strain evidence="4">SAG 7.73</strain>
    </source>
</reference>
<sequence length="1171" mass="117768">MNTAAFDDSLQLQLQGGAFNMSASSGSMVWPQNAANRAMPGGAPAARPPSLNTLVANPAGLIGGGGQAAHLTPAQQQQQLQQQIQQLQAAAGGGSQVFTLNNGTRVVKAGQPYPNTTIVQNLPTGQQQLGMANVQRPPVMVGQGQIGMAQPVNLNALGLSGLQGQAGKLAFMQQQQQQQQHQQLPQQHVLVAQPQQVLQQAQAAKLHAGMGMPGGGSLAGLGAINVAGVNGMAVRPGAVYQPGVAMRQGPMGASGVRPLNMPSNSITLQQVFAPPPANITTTITSVRPAMRIPKLGTVATYNPVTGVRSATTNGVTPGGAGGAGGTPALPAGLPASLVQQVNLLQQQGGLLQPQLLGQPSGAMAVRPGTLLNGGVNATSGSQRQTTVVVGSNGITALQQQQQQAQQQQAQQQQQQQVVNITLADGTTTTTVLDQATLARMLSETSRGQAAKIQLAANHQHQQQHQQQQQQQQMRQIAAAVNQQQQQQQFLQLQQSLNGGLQQVQLSGAPSQMLVRTSAQQQLQQQLGGRGMQDNSPTAASAGQMLGGMQMLNGQGGFLQAATSQHQQQGGGANGSNINIFDGNSAALAQQLQSAGASQQQMIDGLSVVDLNSIVDQHQQQNGSQSNSQNAPHLRANHLGMGGAGGGAMSNMSSGPQQQLHHQQQQQPDMSGSSMGHLTLDDAASHQNGSGGGEACGPDAFAAGMNGGGGGAGLGGLGIGMGMAGVLGSSREDLKMILVSIGQELARHGISVETAVTSGWLGVLSPMDVAVLAEAYAEEERRVTGQPLSQQQQMQMQLQLQHQMQLQGQQMQAMQGQMHSGSQPQLQHLHGSSGGADSGGSFPRPLSGLSIGSGLGGFGPAGPGSGTAPGSAAGGGATNGSNSNPNSDMPLGEIPSLGLGGGNTTCSADRSAAAAILALTSSSARTSMSVPPSEDGNGNGGGADGPPSAPAAPLAGGTSTGSGNGNGLFDRDSTAAAVASGASGGNFGAFQYGLFGLGGLVQPGGSLSAEHDRPVDRSDDAAALADVFGEKPWPPGLGLMAEELGLNAQQHSQPQQCSGPGPKLIDSASEYEARRQAAAAAAAAVAAAACVGGQPRAASSDCHAAVGGVPSGGVGALVPLAALAASKANLSAPVAAVATIAAPDGAADTMPAESDKEMAKRFANLDLGCGFY</sequence>
<keyword evidence="5" id="KW-1185">Reference proteome</keyword>
<feature type="region of interest" description="Disordered" evidence="3">
    <location>
        <begin position="807"/>
        <end position="897"/>
    </location>
</feature>
<dbReference type="PANTHER" id="PTHR23206:SF7">
    <property type="entry name" value="PROTEIN KINASE DOMAIN-CONTAINING PROTEIN"/>
    <property type="match status" value="1"/>
</dbReference>
<dbReference type="OrthoDB" id="553180at2759"/>
<dbReference type="Proteomes" id="UP000650467">
    <property type="component" value="Unassembled WGS sequence"/>
</dbReference>
<feature type="region of interest" description="Disordered" evidence="3">
    <location>
        <begin position="617"/>
        <end position="691"/>
    </location>
</feature>
<dbReference type="GO" id="GO:0045087">
    <property type="term" value="P:innate immune response"/>
    <property type="evidence" value="ECO:0007669"/>
    <property type="project" value="TreeGrafter"/>
</dbReference>
<protein>
    <submittedName>
        <fullName evidence="4">Uncharacterized protein</fullName>
    </submittedName>
</protein>
<comment type="caution">
    <text evidence="4">The sequence shown here is derived from an EMBL/GenBank/DDBJ whole genome shotgun (WGS) entry which is preliminary data.</text>
</comment>
<feature type="compositionally biased region" description="Low complexity" evidence="3">
    <location>
        <begin position="648"/>
        <end position="666"/>
    </location>
</feature>
<feature type="compositionally biased region" description="Low complexity" evidence="3">
    <location>
        <begin position="807"/>
        <end position="822"/>
    </location>
</feature>
<feature type="compositionally biased region" description="Low complexity" evidence="3">
    <location>
        <begin position="617"/>
        <end position="629"/>
    </location>
</feature>
<feature type="compositionally biased region" description="Gly residues" evidence="3">
    <location>
        <begin position="850"/>
        <end position="877"/>
    </location>
</feature>
<keyword evidence="2" id="KW-0040">ANK repeat</keyword>